<dbReference type="Pfam" id="PF01049">
    <property type="entry name" value="CADH_Y-type_LIR"/>
    <property type="match status" value="1"/>
</dbReference>
<comment type="function">
    <text evidence="3">Cadherins are calcium-dependent cell adhesion proteins.</text>
</comment>
<sequence>MATKELETMEFSEKKLSFAIRETESSQTVPLRHPRRRERKLIRMSLRHSHLIGPEDMVFQQFIMDRLAEADEDPYVPPFDCLHTYAFEGTGSLSSLESATFDPCVSQTRDAGPHLLRLSPWLGAAADETSF</sequence>
<feature type="domain" description="Cadherin Y-type LIR-motif" evidence="4">
    <location>
        <begin position="70"/>
        <end position="102"/>
    </location>
</feature>
<accession>A0ABD0N760</accession>
<name>A0ABD0N760_CIRMR</name>
<evidence type="ECO:0000256" key="3">
    <source>
        <dbReference type="RuleBase" id="RU004357"/>
    </source>
</evidence>
<comment type="caution">
    <text evidence="5">The sequence shown here is derived from an EMBL/GenBank/DDBJ whole genome shotgun (WGS) entry which is preliminary data.</text>
</comment>
<keyword evidence="2" id="KW-1133">Transmembrane helix</keyword>
<reference evidence="5 6" key="1">
    <citation type="submission" date="2024-05" db="EMBL/GenBank/DDBJ databases">
        <title>Genome sequencing and assembly of Indian major carp, Cirrhinus mrigala (Hamilton, 1822).</title>
        <authorList>
            <person name="Mohindra V."/>
            <person name="Chowdhury L.M."/>
            <person name="Lal K."/>
            <person name="Jena J.K."/>
        </authorList>
    </citation>
    <scope>NUCLEOTIDE SEQUENCE [LARGE SCALE GENOMIC DNA]</scope>
    <source>
        <strain evidence="5">CM1030</strain>
        <tissue evidence="5">Blood</tissue>
    </source>
</reference>
<evidence type="ECO:0000256" key="2">
    <source>
        <dbReference type="ARBA" id="ARBA00022989"/>
    </source>
</evidence>
<dbReference type="AlphaFoldDB" id="A0ABD0N760"/>
<gene>
    <name evidence="5" type="ORF">M9458_048371</name>
</gene>
<evidence type="ECO:0000256" key="1">
    <source>
        <dbReference type="ARBA" id="ARBA00022692"/>
    </source>
</evidence>
<dbReference type="GO" id="GO:0002009">
    <property type="term" value="P:morphogenesis of an epithelium"/>
    <property type="evidence" value="ECO:0007669"/>
    <property type="project" value="UniProtKB-ARBA"/>
</dbReference>
<keyword evidence="2" id="KW-0472">Membrane</keyword>
<proteinExistence type="predicted"/>
<dbReference type="InterPro" id="IPR027397">
    <property type="entry name" value="Catenin-bd_sf"/>
</dbReference>
<organism evidence="5 6">
    <name type="scientific">Cirrhinus mrigala</name>
    <name type="common">Mrigala</name>
    <dbReference type="NCBI Taxonomy" id="683832"/>
    <lineage>
        <taxon>Eukaryota</taxon>
        <taxon>Metazoa</taxon>
        <taxon>Chordata</taxon>
        <taxon>Craniata</taxon>
        <taxon>Vertebrata</taxon>
        <taxon>Euteleostomi</taxon>
        <taxon>Actinopterygii</taxon>
        <taxon>Neopterygii</taxon>
        <taxon>Teleostei</taxon>
        <taxon>Ostariophysi</taxon>
        <taxon>Cypriniformes</taxon>
        <taxon>Cyprinidae</taxon>
        <taxon>Labeoninae</taxon>
        <taxon>Labeonini</taxon>
        <taxon>Cirrhinus</taxon>
    </lineage>
</organism>
<evidence type="ECO:0000313" key="6">
    <source>
        <dbReference type="Proteomes" id="UP001529510"/>
    </source>
</evidence>
<evidence type="ECO:0000259" key="4">
    <source>
        <dbReference type="Pfam" id="PF01049"/>
    </source>
</evidence>
<keyword evidence="1" id="KW-0812">Transmembrane</keyword>
<dbReference type="EMBL" id="JAMKFB020000024">
    <property type="protein sequence ID" value="KAL0157125.1"/>
    <property type="molecule type" value="Genomic_DNA"/>
</dbReference>
<keyword evidence="6" id="KW-1185">Reference proteome</keyword>
<dbReference type="Gene3D" id="4.10.900.10">
    <property type="entry name" value="TCF3-CBD (Catenin binding domain)"/>
    <property type="match status" value="1"/>
</dbReference>
<dbReference type="Proteomes" id="UP001529510">
    <property type="component" value="Unassembled WGS sequence"/>
</dbReference>
<dbReference type="InterPro" id="IPR000233">
    <property type="entry name" value="Cadherin_Y-type_LIR"/>
</dbReference>
<evidence type="ECO:0000313" key="5">
    <source>
        <dbReference type="EMBL" id="KAL0157125.1"/>
    </source>
</evidence>
<protein>
    <recommendedName>
        <fullName evidence="4">Cadherin Y-type LIR-motif domain-containing protein</fullName>
    </recommendedName>
</protein>